<feature type="transmembrane region" description="Helical" evidence="9">
    <location>
        <begin position="88"/>
        <end position="107"/>
    </location>
</feature>
<keyword evidence="4 8" id="KW-0812">Transmembrane</keyword>
<dbReference type="Pfam" id="PF00893">
    <property type="entry name" value="Multi_Drug_Res"/>
    <property type="match status" value="1"/>
</dbReference>
<keyword evidence="5 9" id="KW-1133">Transmembrane helix</keyword>
<keyword evidence="11" id="KW-1185">Reference proteome</keyword>
<evidence type="ECO:0000256" key="4">
    <source>
        <dbReference type="ARBA" id="ARBA00022692"/>
    </source>
</evidence>
<gene>
    <name evidence="10" type="ORF">APE01nite_17050</name>
</gene>
<evidence type="ECO:0000256" key="6">
    <source>
        <dbReference type="ARBA" id="ARBA00023136"/>
    </source>
</evidence>
<evidence type="ECO:0000256" key="9">
    <source>
        <dbReference type="SAM" id="Phobius"/>
    </source>
</evidence>
<keyword evidence="3" id="KW-1003">Cell membrane</keyword>
<proteinExistence type="inferred from homology"/>
<evidence type="ECO:0000256" key="5">
    <source>
        <dbReference type="ARBA" id="ARBA00022989"/>
    </source>
</evidence>
<keyword evidence="6 9" id="KW-0472">Membrane</keyword>
<evidence type="ECO:0000256" key="2">
    <source>
        <dbReference type="ARBA" id="ARBA00022448"/>
    </source>
</evidence>
<accession>A0A4Y3TW29</accession>
<comment type="subcellular location">
    <subcellularLocation>
        <location evidence="1 8">Cell membrane</location>
        <topology evidence="1 8">Multi-pass membrane protein</topology>
    </subcellularLocation>
</comment>
<dbReference type="InterPro" id="IPR037185">
    <property type="entry name" value="EmrE-like"/>
</dbReference>
<dbReference type="OrthoDB" id="9808638at2"/>
<evidence type="ECO:0000256" key="8">
    <source>
        <dbReference type="RuleBase" id="RU003942"/>
    </source>
</evidence>
<dbReference type="InterPro" id="IPR000390">
    <property type="entry name" value="Small_drug/metabolite_transptr"/>
</dbReference>
<name>A0A4Y3TW29_9PROT</name>
<dbReference type="PANTHER" id="PTHR30561">
    <property type="entry name" value="SMR FAMILY PROTON-DEPENDENT DRUG EFFLUX TRANSPORTER SUGE"/>
    <property type="match status" value="1"/>
</dbReference>
<dbReference type="PANTHER" id="PTHR30561:SF1">
    <property type="entry name" value="MULTIDRUG TRANSPORTER EMRE"/>
    <property type="match status" value="1"/>
</dbReference>
<dbReference type="FunFam" id="1.10.3730.20:FF:000001">
    <property type="entry name" value="Quaternary ammonium compound resistance transporter SugE"/>
    <property type="match status" value="1"/>
</dbReference>
<organism evidence="10 11">
    <name type="scientific">Acetobacter peroxydans</name>
    <dbReference type="NCBI Taxonomy" id="104098"/>
    <lineage>
        <taxon>Bacteria</taxon>
        <taxon>Pseudomonadati</taxon>
        <taxon>Pseudomonadota</taxon>
        <taxon>Alphaproteobacteria</taxon>
        <taxon>Acetobacterales</taxon>
        <taxon>Acetobacteraceae</taxon>
        <taxon>Acetobacter</taxon>
    </lineage>
</organism>
<sequence length="112" mass="11787">MAEKPFVMLALAIVFEMVGTTCLAASQGFARWLPAAGSLVAYGFAFYFLSIPLKTVPVGILYAIWAGAGVVLSAVVGLLIFRQSLDTPALLGIALIVAGVLVINLFSHSLHH</sequence>
<dbReference type="RefSeq" id="WP_141376542.1">
    <property type="nucleotide sequence ID" value="NZ_BAPL01000030.1"/>
</dbReference>
<feature type="transmembrane region" description="Helical" evidence="9">
    <location>
        <begin position="6"/>
        <end position="25"/>
    </location>
</feature>
<dbReference type="GO" id="GO:1990961">
    <property type="term" value="P:xenobiotic detoxification by transmembrane export across the plasma membrane"/>
    <property type="evidence" value="ECO:0007669"/>
    <property type="project" value="UniProtKB-ARBA"/>
</dbReference>
<reference evidence="10 11" key="1">
    <citation type="submission" date="2019-06" db="EMBL/GenBank/DDBJ databases">
        <title>Whole genome shotgun sequence of Acetobacter peroxydans NBRC 13755.</title>
        <authorList>
            <person name="Hosoyama A."/>
            <person name="Uohara A."/>
            <person name="Ohji S."/>
            <person name="Ichikawa N."/>
        </authorList>
    </citation>
    <scope>NUCLEOTIDE SEQUENCE [LARGE SCALE GENOMIC DNA]</scope>
    <source>
        <strain evidence="10 11">NBRC 13755</strain>
    </source>
</reference>
<dbReference type="GO" id="GO:0015220">
    <property type="term" value="F:choline transmembrane transporter activity"/>
    <property type="evidence" value="ECO:0007669"/>
    <property type="project" value="TreeGrafter"/>
</dbReference>
<dbReference type="GO" id="GO:0015199">
    <property type="term" value="F:amino-acid betaine transmembrane transporter activity"/>
    <property type="evidence" value="ECO:0007669"/>
    <property type="project" value="TreeGrafter"/>
</dbReference>
<dbReference type="SUPFAM" id="SSF103481">
    <property type="entry name" value="Multidrug resistance efflux transporter EmrE"/>
    <property type="match status" value="1"/>
</dbReference>
<dbReference type="Proteomes" id="UP000317730">
    <property type="component" value="Unassembled WGS sequence"/>
</dbReference>
<evidence type="ECO:0000256" key="1">
    <source>
        <dbReference type="ARBA" id="ARBA00004651"/>
    </source>
</evidence>
<evidence type="ECO:0000313" key="10">
    <source>
        <dbReference type="EMBL" id="GEB85908.1"/>
    </source>
</evidence>
<dbReference type="Gene3D" id="1.10.3730.20">
    <property type="match status" value="1"/>
</dbReference>
<evidence type="ECO:0000256" key="7">
    <source>
        <dbReference type="ARBA" id="ARBA00038032"/>
    </source>
</evidence>
<dbReference type="GO" id="GO:0005886">
    <property type="term" value="C:plasma membrane"/>
    <property type="evidence" value="ECO:0007669"/>
    <property type="project" value="UniProtKB-SubCell"/>
</dbReference>
<dbReference type="InterPro" id="IPR045324">
    <property type="entry name" value="Small_multidrug_res"/>
</dbReference>
<keyword evidence="2" id="KW-0813">Transport</keyword>
<dbReference type="GO" id="GO:0015297">
    <property type="term" value="F:antiporter activity"/>
    <property type="evidence" value="ECO:0007669"/>
    <property type="project" value="TreeGrafter"/>
</dbReference>
<evidence type="ECO:0000256" key="3">
    <source>
        <dbReference type="ARBA" id="ARBA00022475"/>
    </source>
</evidence>
<comment type="similarity">
    <text evidence="7 8">Belongs to the drug/metabolite transporter (DMT) superfamily. Small multidrug resistance (SMR) (TC 2.A.7.1) family.</text>
</comment>
<feature type="transmembrane region" description="Helical" evidence="9">
    <location>
        <begin position="59"/>
        <end position="81"/>
    </location>
</feature>
<dbReference type="AlphaFoldDB" id="A0A4Y3TW29"/>
<dbReference type="EMBL" id="BJMV01000008">
    <property type="protein sequence ID" value="GEB85908.1"/>
    <property type="molecule type" value="Genomic_DNA"/>
</dbReference>
<evidence type="ECO:0000313" key="11">
    <source>
        <dbReference type="Proteomes" id="UP000317730"/>
    </source>
</evidence>
<protein>
    <submittedName>
        <fullName evidence="10">Multidrug transporter</fullName>
    </submittedName>
</protein>
<feature type="transmembrane region" description="Helical" evidence="9">
    <location>
        <begin position="32"/>
        <end position="53"/>
    </location>
</feature>
<comment type="caution">
    <text evidence="10">The sequence shown here is derived from an EMBL/GenBank/DDBJ whole genome shotgun (WGS) entry which is preliminary data.</text>
</comment>
<dbReference type="GO" id="GO:0031460">
    <property type="term" value="P:glycine betaine transport"/>
    <property type="evidence" value="ECO:0007669"/>
    <property type="project" value="TreeGrafter"/>
</dbReference>